<evidence type="ECO:0000313" key="4">
    <source>
        <dbReference type="Proteomes" id="UP000078046"/>
    </source>
</evidence>
<name>A0A177B595_9BILA</name>
<dbReference type="AlphaFoldDB" id="A0A177B595"/>
<protein>
    <submittedName>
        <fullName evidence="3">Uncharacterized protein</fullName>
    </submittedName>
</protein>
<feature type="region of interest" description="Disordered" evidence="2">
    <location>
        <begin position="634"/>
        <end position="665"/>
    </location>
</feature>
<feature type="coiled-coil region" evidence="1">
    <location>
        <begin position="466"/>
        <end position="493"/>
    </location>
</feature>
<sequence>NELRNCLAQSSLNVFSLMSIENDILNDISFDIISNFYQKKVIKQHERSESFIDNENYRQKIEEIMSASTGSLNGFSHIDESIDMNDILEEKFDLPIPPRKFNKNEKKPINRVSSLHEFDKDGKSDDLITRISDNIKNAMDLYINQDETQLNEFENNNSNLHDNDTDFSVTQTESLIEESKLKNTEKMLIKVQRQNSRKSFLLEQMDATVRSLGNEIKRRSSQFKISKFEMKKEIEEKRNKIENNEKMIKQINCANNALNSNLNELEKKFNDQYHEIKNAKNKYEEINMALKSDSLLKTEFEEKYKIEKRNNELLEKQLKDYKKLKINEIDQLNETINKIQADMRILKQDYTNLKKTTTNKSNLSQKLQQESKNTIESLEKLLKSANLELEQCKNKLIEYEKKEKNIDEVVKSNSDKIKKKHFIELDNLKNELNEYHATELKNTCEKYDAILSDSKHNLMKEFEQFNKENISEMEELQLKFEEFKNETNEKEKYGEVYKNELMSLVNIEKQNRNSIISILRKMVNKYDAEFDSTSLKNSPIDQKQDDMYQSKDVLFDLYKEEINNIDFSVMSKSPNVGGLSGNEKIHSKPNLQNDLLTSIEDNIQRQKKLKGYLHQILEKKPAVFVSPLNKIHQTKPDISNYNDPKKANFRKSSLEDKQKNKKIWK</sequence>
<feature type="non-terminal residue" evidence="3">
    <location>
        <position position="1"/>
    </location>
</feature>
<evidence type="ECO:0000256" key="2">
    <source>
        <dbReference type="SAM" id="MobiDB-lite"/>
    </source>
</evidence>
<keyword evidence="4" id="KW-1185">Reference proteome</keyword>
<accession>A0A177B595</accession>
<dbReference type="EMBL" id="LWCA01000392">
    <property type="protein sequence ID" value="OAF68761.1"/>
    <property type="molecule type" value="Genomic_DNA"/>
</dbReference>
<keyword evidence="1" id="KW-0175">Coiled coil</keyword>
<evidence type="ECO:0000313" key="3">
    <source>
        <dbReference type="EMBL" id="OAF68761.1"/>
    </source>
</evidence>
<proteinExistence type="predicted"/>
<feature type="coiled-coil region" evidence="1">
    <location>
        <begin position="227"/>
        <end position="438"/>
    </location>
</feature>
<dbReference type="Proteomes" id="UP000078046">
    <property type="component" value="Unassembled WGS sequence"/>
</dbReference>
<gene>
    <name evidence="3" type="ORF">A3Q56_03494</name>
</gene>
<comment type="caution">
    <text evidence="3">The sequence shown here is derived from an EMBL/GenBank/DDBJ whole genome shotgun (WGS) entry which is preliminary data.</text>
</comment>
<reference evidence="3 4" key="1">
    <citation type="submission" date="2016-04" db="EMBL/GenBank/DDBJ databases">
        <title>The genome of Intoshia linei affirms orthonectids as highly simplified spiralians.</title>
        <authorList>
            <person name="Mikhailov K.V."/>
            <person name="Slusarev G.S."/>
            <person name="Nikitin M.A."/>
            <person name="Logacheva M.D."/>
            <person name="Penin A."/>
            <person name="Aleoshin V."/>
            <person name="Panchin Y.V."/>
        </authorList>
    </citation>
    <scope>NUCLEOTIDE SEQUENCE [LARGE SCALE GENOMIC DNA]</scope>
    <source>
        <strain evidence="3">Intl2013</strain>
        <tissue evidence="3">Whole animal</tissue>
    </source>
</reference>
<organism evidence="3 4">
    <name type="scientific">Intoshia linei</name>
    <dbReference type="NCBI Taxonomy" id="1819745"/>
    <lineage>
        <taxon>Eukaryota</taxon>
        <taxon>Metazoa</taxon>
        <taxon>Spiralia</taxon>
        <taxon>Lophotrochozoa</taxon>
        <taxon>Mesozoa</taxon>
        <taxon>Orthonectida</taxon>
        <taxon>Rhopaluridae</taxon>
        <taxon>Intoshia</taxon>
    </lineage>
</organism>
<evidence type="ECO:0000256" key="1">
    <source>
        <dbReference type="SAM" id="Coils"/>
    </source>
</evidence>